<dbReference type="Proteomes" id="UP000236291">
    <property type="component" value="Unassembled WGS sequence"/>
</dbReference>
<dbReference type="PANTHER" id="PTHR33116">
    <property type="entry name" value="REVERSE TRANSCRIPTASE ZINC-BINDING DOMAIN-CONTAINING PROTEIN-RELATED-RELATED"/>
    <property type="match status" value="1"/>
</dbReference>
<protein>
    <recommendedName>
        <fullName evidence="1">Reverse transcriptase zinc-binding domain-containing protein</fullName>
    </recommendedName>
</protein>
<evidence type="ECO:0000313" key="3">
    <source>
        <dbReference type="Proteomes" id="UP000236291"/>
    </source>
</evidence>
<reference evidence="2 3" key="1">
    <citation type="journal article" date="2014" name="Am. J. Bot.">
        <title>Genome assembly and annotation for red clover (Trifolium pratense; Fabaceae).</title>
        <authorList>
            <person name="Istvanek J."/>
            <person name="Jaros M."/>
            <person name="Krenek A."/>
            <person name="Repkova J."/>
        </authorList>
    </citation>
    <scope>NUCLEOTIDE SEQUENCE [LARGE SCALE GENOMIC DNA]</scope>
    <source>
        <strain evidence="3">cv. Tatra</strain>
        <tissue evidence="2">Young leaves</tissue>
    </source>
</reference>
<evidence type="ECO:0000259" key="1">
    <source>
        <dbReference type="Pfam" id="PF13966"/>
    </source>
</evidence>
<feature type="domain" description="Reverse transcriptase zinc-binding" evidence="1">
    <location>
        <begin position="39"/>
        <end position="119"/>
    </location>
</feature>
<organism evidence="2 3">
    <name type="scientific">Trifolium pratense</name>
    <name type="common">Red clover</name>
    <dbReference type="NCBI Taxonomy" id="57577"/>
    <lineage>
        <taxon>Eukaryota</taxon>
        <taxon>Viridiplantae</taxon>
        <taxon>Streptophyta</taxon>
        <taxon>Embryophyta</taxon>
        <taxon>Tracheophyta</taxon>
        <taxon>Spermatophyta</taxon>
        <taxon>Magnoliopsida</taxon>
        <taxon>eudicotyledons</taxon>
        <taxon>Gunneridae</taxon>
        <taxon>Pentapetalae</taxon>
        <taxon>rosids</taxon>
        <taxon>fabids</taxon>
        <taxon>Fabales</taxon>
        <taxon>Fabaceae</taxon>
        <taxon>Papilionoideae</taxon>
        <taxon>50 kb inversion clade</taxon>
        <taxon>NPAAA clade</taxon>
        <taxon>Hologalegina</taxon>
        <taxon>IRL clade</taxon>
        <taxon>Trifolieae</taxon>
        <taxon>Trifolium</taxon>
    </lineage>
</organism>
<comment type="caution">
    <text evidence="2">The sequence shown here is derived from an EMBL/GenBank/DDBJ whole genome shotgun (WGS) entry which is preliminary data.</text>
</comment>
<proteinExistence type="predicted"/>
<dbReference type="AlphaFoldDB" id="A0A2K3M439"/>
<evidence type="ECO:0000313" key="2">
    <source>
        <dbReference type="EMBL" id="PNX85548.1"/>
    </source>
</evidence>
<dbReference type="EMBL" id="ASHM01048991">
    <property type="protein sequence ID" value="PNX85548.1"/>
    <property type="molecule type" value="Genomic_DNA"/>
</dbReference>
<dbReference type="STRING" id="57577.A0A2K3M439"/>
<gene>
    <name evidence="2" type="ORF">L195_g041618</name>
</gene>
<name>A0A2K3M439_TRIPR</name>
<dbReference type="InterPro" id="IPR026960">
    <property type="entry name" value="RVT-Znf"/>
</dbReference>
<dbReference type="PANTHER" id="PTHR33116:SF66">
    <property type="entry name" value="REVERSE TRANSCRIPTASE ZINC-BINDING DOMAIN-CONTAINING PROTEIN"/>
    <property type="match status" value="1"/>
</dbReference>
<reference evidence="2 3" key="2">
    <citation type="journal article" date="2017" name="Front. Plant Sci.">
        <title>Gene Classification and Mining of Molecular Markers Useful in Red Clover (Trifolium pratense) Breeding.</title>
        <authorList>
            <person name="Istvanek J."/>
            <person name="Dluhosova J."/>
            <person name="Dluhos P."/>
            <person name="Patkova L."/>
            <person name="Nedelnik J."/>
            <person name="Repkova J."/>
        </authorList>
    </citation>
    <scope>NUCLEOTIDE SEQUENCE [LARGE SCALE GENOMIC DNA]</scope>
    <source>
        <strain evidence="3">cv. Tatra</strain>
        <tissue evidence="2">Young leaves</tissue>
    </source>
</reference>
<accession>A0A2K3M439</accession>
<sequence length="197" mass="23383">MNMPMKHTCSWILKAILQQRDTLLQLPSWNNMTGKTITTKVYQLLKVEYSVVDWRQTMFQNMARPRALFIFWLACHGGLATKDRLNKFGVLVDLHCCFCHREETINHLFFGCTELKVIWQKVLRWLHIDHIPMEWADELRWITRLSKGKGWKAQLLKSAAAETVYTLWNYRNDVCFDNKVYGKKIDEEIINTIVYRG</sequence>
<dbReference type="Pfam" id="PF13966">
    <property type="entry name" value="zf-RVT"/>
    <property type="match status" value="1"/>
</dbReference>